<evidence type="ECO:0008006" key="3">
    <source>
        <dbReference type="Google" id="ProtNLM"/>
    </source>
</evidence>
<organism evidence="1 2">
    <name type="scientific">Sphingomonas caseinilyticus</name>
    <dbReference type="NCBI Taxonomy" id="2908205"/>
    <lineage>
        <taxon>Bacteria</taxon>
        <taxon>Pseudomonadati</taxon>
        <taxon>Pseudomonadota</taxon>
        <taxon>Alphaproteobacteria</taxon>
        <taxon>Sphingomonadales</taxon>
        <taxon>Sphingomonadaceae</taxon>
        <taxon>Sphingomonas</taxon>
    </lineage>
</organism>
<dbReference type="EMBL" id="JAMGBA010000003">
    <property type="protein sequence ID" value="MCL6699588.1"/>
    <property type="molecule type" value="Genomic_DNA"/>
</dbReference>
<evidence type="ECO:0000313" key="2">
    <source>
        <dbReference type="Proteomes" id="UP001203410"/>
    </source>
</evidence>
<keyword evidence="2" id="KW-1185">Reference proteome</keyword>
<protein>
    <recommendedName>
        <fullName evidence="3">CopZ zinc binding domain-containing protein</fullName>
    </recommendedName>
</protein>
<dbReference type="Proteomes" id="UP001203410">
    <property type="component" value="Unassembled WGS sequence"/>
</dbReference>
<reference evidence="1 2" key="1">
    <citation type="submission" date="2022-05" db="EMBL/GenBank/DDBJ databases">
        <authorList>
            <person name="Jo J.-H."/>
            <person name="Im W.-T."/>
        </authorList>
    </citation>
    <scope>NUCLEOTIDE SEQUENCE [LARGE SCALE GENOMIC DNA]</scope>
    <source>
        <strain evidence="1 2">NSE70-1</strain>
    </source>
</reference>
<comment type="caution">
    <text evidence="1">The sequence shown here is derived from an EMBL/GenBank/DDBJ whole genome shotgun (WGS) entry which is preliminary data.</text>
</comment>
<proteinExistence type="predicted"/>
<evidence type="ECO:0000313" key="1">
    <source>
        <dbReference type="EMBL" id="MCL6699588.1"/>
    </source>
</evidence>
<dbReference type="RefSeq" id="WP_249905042.1">
    <property type="nucleotide sequence ID" value="NZ_JAMGBA010000003.1"/>
</dbReference>
<gene>
    <name evidence="1" type="ORF">LZ496_12440</name>
</gene>
<sequence>MPRTRDLNYKTGHLCRFCGELVPWGTILRLIRVDPDTPSYVLQESAAHSDCLRGVLHPDVELNFHRHWEGKSPLPDDGGDIDGKPCAMCAKDIAPADLVRIRVQKPVGPVKKPLFDEFSFPVHFDCLAAVSTSRHF</sequence>
<accession>A0ABT0RX36</accession>
<name>A0ABT0RX36_9SPHN</name>